<comment type="similarity">
    <text evidence="2">Belongs to the cytochrome P450 family.</text>
</comment>
<proteinExistence type="inferred from homology"/>
<evidence type="ECO:0000256" key="6">
    <source>
        <dbReference type="ARBA" id="ARBA00022989"/>
    </source>
</evidence>
<dbReference type="Gene3D" id="1.10.630.10">
    <property type="entry name" value="Cytochrome P450"/>
    <property type="match status" value="1"/>
</dbReference>
<accession>A0ABC8U4J7</accession>
<evidence type="ECO:0000256" key="8">
    <source>
        <dbReference type="ARBA" id="ARBA00023004"/>
    </source>
</evidence>
<sequence>MSVSIWNFVSALHQEPEIWGPDADKFNPGRFANGVTGACKFPHVYMPFGIGPHLYLAMQFALTELKILLILLFSNFSFSISPEYRHSPVFKLVLEPEHGANLLVKRV</sequence>
<dbReference type="GO" id="GO:0004497">
    <property type="term" value="F:monooxygenase activity"/>
    <property type="evidence" value="ECO:0007669"/>
    <property type="project" value="UniProtKB-KW"/>
</dbReference>
<dbReference type="GO" id="GO:0046872">
    <property type="term" value="F:metal ion binding"/>
    <property type="evidence" value="ECO:0007669"/>
    <property type="project" value="UniProtKB-KW"/>
</dbReference>
<evidence type="ECO:0000256" key="7">
    <source>
        <dbReference type="ARBA" id="ARBA00023002"/>
    </source>
</evidence>
<keyword evidence="3" id="KW-0349">Heme</keyword>
<dbReference type="EMBL" id="CAUOFW020006469">
    <property type="protein sequence ID" value="CAK9174855.1"/>
    <property type="molecule type" value="Genomic_DNA"/>
</dbReference>
<evidence type="ECO:0000256" key="9">
    <source>
        <dbReference type="ARBA" id="ARBA00023033"/>
    </source>
</evidence>
<gene>
    <name evidence="12" type="ORF">ILEXP_LOCUS44624</name>
</gene>
<dbReference type="Pfam" id="PF00067">
    <property type="entry name" value="p450"/>
    <property type="match status" value="1"/>
</dbReference>
<keyword evidence="6 11" id="KW-1133">Transmembrane helix</keyword>
<evidence type="ECO:0000256" key="11">
    <source>
        <dbReference type="SAM" id="Phobius"/>
    </source>
</evidence>
<dbReference type="GO" id="GO:0016020">
    <property type="term" value="C:membrane"/>
    <property type="evidence" value="ECO:0007669"/>
    <property type="project" value="UniProtKB-SubCell"/>
</dbReference>
<keyword evidence="5" id="KW-0479">Metal-binding</keyword>
<dbReference type="InterPro" id="IPR001128">
    <property type="entry name" value="Cyt_P450"/>
</dbReference>
<keyword evidence="4 11" id="KW-0812">Transmembrane</keyword>
<evidence type="ECO:0000256" key="2">
    <source>
        <dbReference type="ARBA" id="ARBA00010617"/>
    </source>
</evidence>
<dbReference type="Proteomes" id="UP001642360">
    <property type="component" value="Unassembled WGS sequence"/>
</dbReference>
<evidence type="ECO:0000256" key="5">
    <source>
        <dbReference type="ARBA" id="ARBA00022723"/>
    </source>
</evidence>
<dbReference type="SUPFAM" id="SSF48264">
    <property type="entry name" value="Cytochrome P450"/>
    <property type="match status" value="1"/>
</dbReference>
<evidence type="ECO:0000313" key="13">
    <source>
        <dbReference type="Proteomes" id="UP001642360"/>
    </source>
</evidence>
<dbReference type="PANTHER" id="PTHR24282">
    <property type="entry name" value="CYTOCHROME P450 FAMILY MEMBER"/>
    <property type="match status" value="1"/>
</dbReference>
<keyword evidence="10 11" id="KW-0472">Membrane</keyword>
<evidence type="ECO:0000256" key="4">
    <source>
        <dbReference type="ARBA" id="ARBA00022692"/>
    </source>
</evidence>
<protein>
    <recommendedName>
        <fullName evidence="14">Cytochrome P450</fullName>
    </recommendedName>
</protein>
<comment type="subcellular location">
    <subcellularLocation>
        <location evidence="1">Membrane</location>
    </subcellularLocation>
</comment>
<organism evidence="12 13">
    <name type="scientific">Ilex paraguariensis</name>
    <name type="common">yerba mate</name>
    <dbReference type="NCBI Taxonomy" id="185542"/>
    <lineage>
        <taxon>Eukaryota</taxon>
        <taxon>Viridiplantae</taxon>
        <taxon>Streptophyta</taxon>
        <taxon>Embryophyta</taxon>
        <taxon>Tracheophyta</taxon>
        <taxon>Spermatophyta</taxon>
        <taxon>Magnoliopsida</taxon>
        <taxon>eudicotyledons</taxon>
        <taxon>Gunneridae</taxon>
        <taxon>Pentapetalae</taxon>
        <taxon>asterids</taxon>
        <taxon>campanulids</taxon>
        <taxon>Aquifoliales</taxon>
        <taxon>Aquifoliaceae</taxon>
        <taxon>Ilex</taxon>
    </lineage>
</organism>
<dbReference type="InterPro" id="IPR036396">
    <property type="entry name" value="Cyt_P450_sf"/>
</dbReference>
<keyword evidence="7" id="KW-0560">Oxidoreductase</keyword>
<dbReference type="PANTHER" id="PTHR24282:SF196">
    <property type="entry name" value="CYTOCHROME P450 714C2"/>
    <property type="match status" value="1"/>
</dbReference>
<comment type="caution">
    <text evidence="12">The sequence shown here is derived from an EMBL/GenBank/DDBJ whole genome shotgun (WGS) entry which is preliminary data.</text>
</comment>
<feature type="transmembrane region" description="Helical" evidence="11">
    <location>
        <begin position="54"/>
        <end position="76"/>
    </location>
</feature>
<keyword evidence="9" id="KW-0503">Monooxygenase</keyword>
<reference evidence="12 13" key="1">
    <citation type="submission" date="2024-02" db="EMBL/GenBank/DDBJ databases">
        <authorList>
            <person name="Vignale AGUSTIN F."/>
            <person name="Sosa J E."/>
            <person name="Modenutti C."/>
        </authorList>
    </citation>
    <scope>NUCLEOTIDE SEQUENCE [LARGE SCALE GENOMIC DNA]</scope>
</reference>
<keyword evidence="13" id="KW-1185">Reference proteome</keyword>
<evidence type="ECO:0000256" key="10">
    <source>
        <dbReference type="ARBA" id="ARBA00023136"/>
    </source>
</evidence>
<evidence type="ECO:0008006" key="14">
    <source>
        <dbReference type="Google" id="ProtNLM"/>
    </source>
</evidence>
<name>A0ABC8U4J7_9AQUA</name>
<evidence type="ECO:0000313" key="12">
    <source>
        <dbReference type="EMBL" id="CAK9174855.1"/>
    </source>
</evidence>
<evidence type="ECO:0000256" key="1">
    <source>
        <dbReference type="ARBA" id="ARBA00004370"/>
    </source>
</evidence>
<dbReference type="AlphaFoldDB" id="A0ABC8U4J7"/>
<dbReference type="InterPro" id="IPR050665">
    <property type="entry name" value="Cytochrome_P450_Monooxygen"/>
</dbReference>
<keyword evidence="8" id="KW-0408">Iron</keyword>
<evidence type="ECO:0000256" key="3">
    <source>
        <dbReference type="ARBA" id="ARBA00022617"/>
    </source>
</evidence>